<feature type="transmembrane region" description="Helical" evidence="1">
    <location>
        <begin position="228"/>
        <end position="246"/>
    </location>
</feature>
<proteinExistence type="predicted"/>
<feature type="transmembrane region" description="Helical" evidence="1">
    <location>
        <begin position="288"/>
        <end position="306"/>
    </location>
</feature>
<reference evidence="3" key="2">
    <citation type="submission" date="2020-04" db="EMBL/GenBank/DDBJ databases">
        <authorList>
            <person name="Tanveer F."/>
            <person name="Xie Y."/>
            <person name="Shinwari Z.K."/>
        </authorList>
    </citation>
    <scope>NUCLEOTIDE SEQUENCE</scope>
    <source>
        <strain evidence="3">MOSEL-ME25</strain>
    </source>
</reference>
<comment type="caution">
    <text evidence="2">The sequence shown here is derived from an EMBL/GenBank/DDBJ whole genome shotgun (WGS) entry which is preliminary data.</text>
</comment>
<feature type="transmembrane region" description="Helical" evidence="1">
    <location>
        <begin position="56"/>
        <end position="77"/>
    </location>
</feature>
<dbReference type="InterPro" id="IPR049576">
    <property type="entry name" value="HDC-like"/>
</dbReference>
<evidence type="ECO:0000313" key="4">
    <source>
        <dbReference type="Proteomes" id="UP000031546"/>
    </source>
</evidence>
<reference evidence="2 4" key="1">
    <citation type="submission" date="2015-01" db="EMBL/GenBank/DDBJ databases">
        <title>Genome sequences of high lactate-tolerant strain Salinicoccus roseus W12 with industrial interest.</title>
        <authorList>
            <person name="Wang H."/>
            <person name="Yu B."/>
        </authorList>
    </citation>
    <scope>NUCLEOTIDE SEQUENCE [LARGE SCALE GENOMIC DNA]</scope>
    <source>
        <strain evidence="2 4">W12</strain>
    </source>
</reference>
<keyword evidence="1" id="KW-0472">Membrane</keyword>
<feature type="transmembrane region" description="Helical" evidence="1">
    <location>
        <begin position="147"/>
        <end position="168"/>
    </location>
</feature>
<keyword evidence="1" id="KW-1133">Transmembrane helix</keyword>
<dbReference type="Proteomes" id="UP000527860">
    <property type="component" value="Unassembled WGS sequence"/>
</dbReference>
<feature type="transmembrane region" description="Helical" evidence="1">
    <location>
        <begin position="89"/>
        <end position="112"/>
    </location>
</feature>
<evidence type="ECO:0000313" key="5">
    <source>
        <dbReference type="Proteomes" id="UP000527860"/>
    </source>
</evidence>
<sequence length="383" mass="41087">MLQEPIVATVMLFALIALGELISVYTRARIPMLMTAMLGFLILTWTGVFPENILELSTLPALGAILIGPLIVHMGTLMRFSILKKQWRAVIIALSGLAGALTLVLVIVTLVFDFTTAASGVGPISGGVVALLITNETLTNLGLTSLVVVPVLVQAFQGVIGMPLATAFMKRYGQSFMAENRRVEEDSIGFEEERGLSRFSLMKNNTIKLFVIFVLGMLGVVLGDLTGIHYTLFCLLFGILALNLNLLPKSALESANSFSFMMVALIFVIIGTMGGITPQDVVTNIPAVALILALGIFGILTGGFIASKLVGWHPYKGIPVALTALIGFPGDYLICEEVARSETNNLEDQNRLFQELVTPMLIGGFVTVTVASVFIASFVMSLI</sequence>
<dbReference type="CDD" id="cd21416">
    <property type="entry name" value="HDC_protein"/>
    <property type="match status" value="1"/>
</dbReference>
<name>A0A0C2HMP3_9STAP</name>
<feature type="transmembrane region" description="Helical" evidence="1">
    <location>
        <begin position="32"/>
        <end position="50"/>
    </location>
</feature>
<evidence type="ECO:0000256" key="1">
    <source>
        <dbReference type="SAM" id="Phobius"/>
    </source>
</evidence>
<evidence type="ECO:0000313" key="3">
    <source>
        <dbReference type="EMBL" id="MDB0580441.1"/>
    </source>
</evidence>
<feature type="transmembrane region" description="Helical" evidence="1">
    <location>
        <begin position="6"/>
        <end position="25"/>
    </location>
</feature>
<evidence type="ECO:0000313" key="2">
    <source>
        <dbReference type="EMBL" id="KIH70801.1"/>
    </source>
</evidence>
<dbReference type="EMBL" id="JABEVU030000001">
    <property type="protein sequence ID" value="MDB0580441.1"/>
    <property type="molecule type" value="Genomic_DNA"/>
</dbReference>
<keyword evidence="1" id="KW-0812">Transmembrane</keyword>
<dbReference type="EMBL" id="JXII01000005">
    <property type="protein sequence ID" value="KIH70801.1"/>
    <property type="molecule type" value="Genomic_DNA"/>
</dbReference>
<protein>
    <submittedName>
        <fullName evidence="2">Uncharacterized protein</fullName>
    </submittedName>
</protein>
<dbReference type="GeneID" id="77845198"/>
<dbReference type="RefSeq" id="WP_040105812.1">
    <property type="nucleotide sequence ID" value="NZ_JABEVU030000001.1"/>
</dbReference>
<dbReference type="AlphaFoldDB" id="A0A0C2HMP3"/>
<dbReference type="STRING" id="45670.SN16_06485"/>
<accession>A0A0C2HMP3</accession>
<organism evidence="2 4">
    <name type="scientific">Salinicoccus roseus</name>
    <dbReference type="NCBI Taxonomy" id="45670"/>
    <lineage>
        <taxon>Bacteria</taxon>
        <taxon>Bacillati</taxon>
        <taxon>Bacillota</taxon>
        <taxon>Bacilli</taxon>
        <taxon>Bacillales</taxon>
        <taxon>Staphylococcaceae</taxon>
        <taxon>Salinicoccus</taxon>
    </lineage>
</organism>
<feature type="transmembrane region" description="Helical" evidence="1">
    <location>
        <begin position="258"/>
        <end position="276"/>
    </location>
</feature>
<dbReference type="Proteomes" id="UP000031546">
    <property type="component" value="Unassembled WGS sequence"/>
</dbReference>
<feature type="transmembrane region" description="Helical" evidence="1">
    <location>
        <begin position="360"/>
        <end position="380"/>
    </location>
</feature>
<gene>
    <name evidence="3" type="ORF">F7P68_0007840</name>
    <name evidence="2" type="ORF">SN16_06485</name>
</gene>
<reference evidence="3" key="3">
    <citation type="submission" date="2022-12" db="EMBL/GenBank/DDBJ databases">
        <title>Genome analysis and biological profiling of marine Salinicoccus roseus MOSEL-ME25.</title>
        <authorList>
            <person name="Mirza F.T."/>
            <person name="Xie Y."/>
            <person name="Shinwari Z.K."/>
        </authorList>
    </citation>
    <scope>NUCLEOTIDE SEQUENCE</scope>
    <source>
        <strain evidence="3">MOSEL-ME25</strain>
    </source>
</reference>
<keyword evidence="5" id="KW-1185">Reference proteome</keyword>
<dbReference type="OrthoDB" id="3243277at2"/>